<dbReference type="CDD" id="cd00090">
    <property type="entry name" value="HTH_ARSR"/>
    <property type="match status" value="1"/>
</dbReference>
<sequence length="170" mass="19466">MTKVNQIEYKILQMLKEDSRKSASKIAKELGLSRATVAKIIKSLKDKGVKFTVEYYEKGELFAFVISNKCLAEECYKLIDGKIMNVIRGDLSTISQKLSELGSDKYFISTEKLNEESIERAELYCDYCGNEIKGNPYLVKLGKKVYYTCCKTCQTQLKKKLEHENDEGKL</sequence>
<organism evidence="2 3">
    <name type="scientific">Sulfurisphaera tokodaii</name>
    <dbReference type="NCBI Taxonomy" id="111955"/>
    <lineage>
        <taxon>Archaea</taxon>
        <taxon>Thermoproteota</taxon>
        <taxon>Thermoprotei</taxon>
        <taxon>Sulfolobales</taxon>
        <taxon>Sulfolobaceae</taxon>
        <taxon>Sulfurisphaera</taxon>
    </lineage>
</organism>
<gene>
    <name evidence="2" type="ORF">HA332_01730</name>
</gene>
<name>A0A832T0M9_9CREN</name>
<dbReference type="Gene3D" id="1.10.10.10">
    <property type="entry name" value="Winged helix-like DNA-binding domain superfamily/Winged helix DNA-binding domain"/>
    <property type="match status" value="1"/>
</dbReference>
<dbReference type="InterPro" id="IPR013603">
    <property type="entry name" value="TRASH_TR_C_prok"/>
</dbReference>
<dbReference type="SMART" id="SM00746">
    <property type="entry name" value="TRASH"/>
    <property type="match status" value="1"/>
</dbReference>
<evidence type="ECO:0000259" key="1">
    <source>
        <dbReference type="SMART" id="SM00746"/>
    </source>
</evidence>
<dbReference type="PRINTS" id="PR00033">
    <property type="entry name" value="HTHASNC"/>
</dbReference>
<feature type="domain" description="TRASH" evidence="1">
    <location>
        <begin position="125"/>
        <end position="161"/>
    </location>
</feature>
<dbReference type="InterPro" id="IPR011991">
    <property type="entry name" value="ArsR-like_HTH"/>
</dbReference>
<dbReference type="InterPro" id="IPR000485">
    <property type="entry name" value="AsnC-type_HTH_dom"/>
</dbReference>
<protein>
    <submittedName>
        <fullName evidence="2">TRASH domain-containing protein</fullName>
    </submittedName>
</protein>
<dbReference type="Proteomes" id="UP000646844">
    <property type="component" value="Unassembled WGS sequence"/>
</dbReference>
<dbReference type="AlphaFoldDB" id="A0A832T0M9"/>
<dbReference type="GO" id="GO:0043565">
    <property type="term" value="F:sequence-specific DNA binding"/>
    <property type="evidence" value="ECO:0007669"/>
    <property type="project" value="InterPro"/>
</dbReference>
<dbReference type="GeneID" id="1459763"/>
<dbReference type="EMBL" id="DUJO01000006">
    <property type="protein sequence ID" value="HII73137.1"/>
    <property type="molecule type" value="Genomic_DNA"/>
</dbReference>
<evidence type="ECO:0000313" key="3">
    <source>
        <dbReference type="Proteomes" id="UP000646844"/>
    </source>
</evidence>
<dbReference type="Pfam" id="PF08394">
    <property type="entry name" value="Arc_trans_TRASH"/>
    <property type="match status" value="1"/>
</dbReference>
<accession>A0A832T0M9</accession>
<dbReference type="InterPro" id="IPR011017">
    <property type="entry name" value="TRASH_dom"/>
</dbReference>
<dbReference type="Pfam" id="PF13412">
    <property type="entry name" value="HTH_24"/>
    <property type="match status" value="1"/>
</dbReference>
<dbReference type="RefSeq" id="WP_010979777.1">
    <property type="nucleotide sequence ID" value="NZ_BAABQO010000006.1"/>
</dbReference>
<dbReference type="SUPFAM" id="SSF46785">
    <property type="entry name" value="Winged helix' DNA-binding domain"/>
    <property type="match status" value="1"/>
</dbReference>
<comment type="caution">
    <text evidence="2">The sequence shown here is derived from an EMBL/GenBank/DDBJ whole genome shotgun (WGS) entry which is preliminary data.</text>
</comment>
<reference evidence="2" key="1">
    <citation type="journal article" date="2020" name="bioRxiv">
        <title>A rank-normalized archaeal taxonomy based on genome phylogeny resolves widespread incomplete and uneven classifications.</title>
        <authorList>
            <person name="Rinke C."/>
            <person name="Chuvochina M."/>
            <person name="Mussig A.J."/>
            <person name="Chaumeil P.-A."/>
            <person name="Waite D.W."/>
            <person name="Whitman W.B."/>
            <person name="Parks D.H."/>
            <person name="Hugenholtz P."/>
        </authorList>
    </citation>
    <scope>NUCLEOTIDE SEQUENCE</scope>
    <source>
        <strain evidence="2">UBA8838</strain>
    </source>
</reference>
<dbReference type="InterPro" id="IPR036388">
    <property type="entry name" value="WH-like_DNA-bd_sf"/>
</dbReference>
<dbReference type="OMA" id="DKVEHAH"/>
<evidence type="ECO:0000313" key="2">
    <source>
        <dbReference type="EMBL" id="HII73137.1"/>
    </source>
</evidence>
<proteinExistence type="predicted"/>
<dbReference type="InterPro" id="IPR036390">
    <property type="entry name" value="WH_DNA-bd_sf"/>
</dbReference>